<dbReference type="InterPro" id="IPR013783">
    <property type="entry name" value="Ig-like_fold"/>
</dbReference>
<proteinExistence type="predicted"/>
<organism evidence="3 4">
    <name type="scientific">Biomphalaria glabrata</name>
    <name type="common">Bloodfluke planorb</name>
    <name type="synonym">Freshwater snail</name>
    <dbReference type="NCBI Taxonomy" id="6526"/>
    <lineage>
        <taxon>Eukaryota</taxon>
        <taxon>Metazoa</taxon>
        <taxon>Spiralia</taxon>
        <taxon>Lophotrochozoa</taxon>
        <taxon>Mollusca</taxon>
        <taxon>Gastropoda</taxon>
        <taxon>Heterobranchia</taxon>
        <taxon>Euthyneura</taxon>
        <taxon>Panpulmonata</taxon>
        <taxon>Hygrophila</taxon>
        <taxon>Lymnaeoidea</taxon>
        <taxon>Planorbidae</taxon>
        <taxon>Biomphalaria</taxon>
    </lineage>
</organism>
<feature type="domain" description="Immunoglobulin" evidence="2">
    <location>
        <begin position="28"/>
        <end position="151"/>
    </location>
</feature>
<dbReference type="KEGG" id="bgt:106055990"/>
<evidence type="ECO:0000313" key="4">
    <source>
        <dbReference type="Proteomes" id="UP000076420"/>
    </source>
</evidence>
<dbReference type="Proteomes" id="UP000076420">
    <property type="component" value="Unassembled WGS sequence"/>
</dbReference>
<dbReference type="InterPro" id="IPR008979">
    <property type="entry name" value="Galactose-bd-like_sf"/>
</dbReference>
<sequence length="1104" mass="124854">MNSLKMLLFMHIILSETGKAMEIFGLSESYVTVTEADNVTMTCSGAIFLSRIDKVCTELLELVKVNKENAETLIVSYPRVGQHYTKNVQDTWILHLKGHTDVQGQCSNVKTMYIAINIPEIQLQDAGKYVCRVYFPNETHPINTSTNLLVNSPKTVSKFFIWDLTHTDYLKVSICNTESEARVTFGCGGQERRSRLVKKQSCITLTLPTNSETDYCYIDSDGMVTAQVLYGYKKFYEVFMAIPESRWGTKYLTSMKMGSATLFSAESINVNVYPDKHRITLSSLKHHSIDIDDKETGNIESKSWTSRVFSSSVPFGVIVYEIFVQLHIETVLPEVELDQYEYISYCIGAHVCESIVYAPAVQTFDVHDMKTQSVFYYTSSVSKETFVLHFGPFVFHSNKAMQIVVSIQGRILKDAFLCTVVPSNLFLAEYLATLPEEYAIHFLIILIPDNLDVIMLNNQSLSSFDDKNEIDSFLGLKIWQVNLQRESHSPFNIRSTVGNIFGCYMFGYGNENSYSTPINFGNESREFIFQYQTQLTHSTMPTSELATTSTESIKAVCTPTPQKNGDEKDNDCDGFIDEEIVNGKDDDKDGEIDEDNSRTTDNGCLHGWFGTHCDKKCRCEKNKCQASGECKDNVSCIHGFFGSKCQHRDLIMKSNVSQEAMQFRHSTKCKRNFKAVSPLSIRFPASTRISWIQIEAVSTDSLKDIHMHFLKTSRQCYTGHCLDRRDIPVGNDTLIIICNITDYVCQLNISFHEPTYPRRWCAVYVSAGRNFALGGDVNMSSYYKDTKGVVSRALLSVDGIIKKSESLCSTTDINDKRPVWRVSFHSPVVIHEIVIHFRVSALKETFAVNLFNPKDQVIYTYRGVIRSKVSILYKARIDSQTQHVEVSIHNSNSVLSICEFEAYGECAPPFYGIECTELCSLSCVDLLCTDDGYCYHCANGTGGAYCFDGCLEWCVEYEELTNTAYSTTRAPNAPYQKQSGFQVENFWFYFMTIPLLCFVCFLECLRDHAHNRDVESQPCQELVLKLNDLDQVVLKLTGLHKVVLQLTGLHIVVLKLTGMDQVVLQLTGLHKVVLQLTGLHKVVLQLTGLHKVVLQLTGIDQVLL</sequence>
<reference evidence="3" key="1">
    <citation type="submission" date="2020-05" db="UniProtKB">
        <authorList>
            <consortium name="EnsemblMetazoa"/>
        </authorList>
    </citation>
    <scope>IDENTIFICATION</scope>
    <source>
        <strain evidence="3">BB02</strain>
    </source>
</reference>
<dbReference type="Gene3D" id="2.60.40.10">
    <property type="entry name" value="Immunoglobulins"/>
    <property type="match status" value="1"/>
</dbReference>
<dbReference type="VEuPathDB" id="VectorBase:BGLAX_033959"/>
<dbReference type="EnsemblMetazoa" id="BGLB002180-RB">
    <property type="protein sequence ID" value="BGLB002180-PB"/>
    <property type="gene ID" value="BGLB002180"/>
</dbReference>
<dbReference type="SMART" id="SM00409">
    <property type="entry name" value="IG"/>
    <property type="match status" value="1"/>
</dbReference>
<feature type="chain" id="PRO_5012564610" description="Immunoglobulin domain-containing protein" evidence="1">
    <location>
        <begin position="21"/>
        <end position="1104"/>
    </location>
</feature>
<dbReference type="PANTHER" id="PTHR46534:SF1">
    <property type="entry name" value="IGGFC-BINDING PROTEIN N-TERMINAL DOMAIN-CONTAINING PROTEIN"/>
    <property type="match status" value="1"/>
</dbReference>
<dbReference type="Gene3D" id="2.60.120.260">
    <property type="entry name" value="Galactose-binding domain-like"/>
    <property type="match status" value="1"/>
</dbReference>
<evidence type="ECO:0000256" key="1">
    <source>
        <dbReference type="SAM" id="SignalP"/>
    </source>
</evidence>
<name>A0A2C9JGH8_BIOGL</name>
<dbReference type="SUPFAM" id="SSF49785">
    <property type="entry name" value="Galactose-binding domain-like"/>
    <property type="match status" value="1"/>
</dbReference>
<dbReference type="VEuPathDB" id="VectorBase:BGLB002180"/>
<protein>
    <recommendedName>
        <fullName evidence="2">Immunoglobulin domain-containing protein</fullName>
    </recommendedName>
</protein>
<feature type="signal peptide" evidence="1">
    <location>
        <begin position="1"/>
        <end position="20"/>
    </location>
</feature>
<keyword evidence="1" id="KW-0732">Signal</keyword>
<dbReference type="AlphaFoldDB" id="A0A2C9JGH8"/>
<dbReference type="InterPro" id="IPR003599">
    <property type="entry name" value="Ig_sub"/>
</dbReference>
<gene>
    <name evidence="3" type="primary">106055990</name>
</gene>
<dbReference type="PANTHER" id="PTHR46534">
    <property type="entry name" value="IGGFC_BINDING DOMAIN-CONTAINING PROTEIN"/>
    <property type="match status" value="1"/>
</dbReference>
<evidence type="ECO:0000313" key="3">
    <source>
        <dbReference type="EnsemblMetazoa" id="BGLB002180-PB"/>
    </source>
</evidence>
<evidence type="ECO:0000259" key="2">
    <source>
        <dbReference type="SMART" id="SM00409"/>
    </source>
</evidence>
<accession>A0A2C9JGH8</accession>